<protein>
    <submittedName>
        <fullName evidence="2">Uncharacterized protein</fullName>
    </submittedName>
</protein>
<evidence type="ECO:0000313" key="3">
    <source>
        <dbReference type="Proteomes" id="UP001085076"/>
    </source>
</evidence>
<comment type="caution">
    <text evidence="2">The sequence shown here is derived from an EMBL/GenBank/DDBJ whole genome shotgun (WGS) entry which is preliminary data.</text>
</comment>
<organism evidence="2 3">
    <name type="scientific">Dioscorea zingiberensis</name>
    <dbReference type="NCBI Taxonomy" id="325984"/>
    <lineage>
        <taxon>Eukaryota</taxon>
        <taxon>Viridiplantae</taxon>
        <taxon>Streptophyta</taxon>
        <taxon>Embryophyta</taxon>
        <taxon>Tracheophyta</taxon>
        <taxon>Spermatophyta</taxon>
        <taxon>Magnoliopsida</taxon>
        <taxon>Liliopsida</taxon>
        <taxon>Dioscoreales</taxon>
        <taxon>Dioscoreaceae</taxon>
        <taxon>Dioscorea</taxon>
    </lineage>
</organism>
<dbReference type="PANTHER" id="PTHR38377">
    <property type="entry name" value="THREONINE-TRNA LIGASE 2"/>
    <property type="match status" value="1"/>
</dbReference>
<reference evidence="2" key="1">
    <citation type="submission" date="2021-03" db="EMBL/GenBank/DDBJ databases">
        <authorList>
            <person name="Li Z."/>
            <person name="Yang C."/>
        </authorList>
    </citation>
    <scope>NUCLEOTIDE SEQUENCE</scope>
    <source>
        <strain evidence="2">Dzin_1.0</strain>
        <tissue evidence="2">Leaf</tissue>
    </source>
</reference>
<keyword evidence="1" id="KW-0175">Coiled coil</keyword>
<sequence>MAENMEEILEPFYQRAAEAEERLAKLEALLAASKKGDLDTESSSSTVKDLQSKLEIAQAELESERQKASKEIQKLEYRILHLVRALREADSKLSTLVVE</sequence>
<dbReference type="AlphaFoldDB" id="A0A9D5HJ50"/>
<name>A0A9D5HJ50_9LILI</name>
<gene>
    <name evidence="2" type="ORF">J5N97_013476</name>
</gene>
<feature type="coiled-coil region" evidence="1">
    <location>
        <begin position="16"/>
        <end position="78"/>
    </location>
</feature>
<dbReference type="EMBL" id="JAGGNH010000003">
    <property type="protein sequence ID" value="KAJ0978002.1"/>
    <property type="molecule type" value="Genomic_DNA"/>
</dbReference>
<keyword evidence="3" id="KW-1185">Reference proteome</keyword>
<dbReference type="PANTHER" id="PTHR38377:SF1">
    <property type="entry name" value="THREONINE-TRNA LIGASE 2"/>
    <property type="match status" value="1"/>
</dbReference>
<evidence type="ECO:0000256" key="1">
    <source>
        <dbReference type="SAM" id="Coils"/>
    </source>
</evidence>
<dbReference type="Proteomes" id="UP001085076">
    <property type="component" value="Miscellaneous, Linkage group lg03"/>
</dbReference>
<dbReference type="OrthoDB" id="2405052at2759"/>
<proteinExistence type="predicted"/>
<reference evidence="2" key="2">
    <citation type="journal article" date="2022" name="Hortic Res">
        <title>The genome of Dioscorea zingiberensis sheds light on the biosynthesis, origin and evolution of the medicinally important diosgenin saponins.</title>
        <authorList>
            <person name="Li Y."/>
            <person name="Tan C."/>
            <person name="Li Z."/>
            <person name="Guo J."/>
            <person name="Li S."/>
            <person name="Chen X."/>
            <person name="Wang C."/>
            <person name="Dai X."/>
            <person name="Yang H."/>
            <person name="Song W."/>
            <person name="Hou L."/>
            <person name="Xu J."/>
            <person name="Tong Z."/>
            <person name="Xu A."/>
            <person name="Yuan X."/>
            <person name="Wang W."/>
            <person name="Yang Q."/>
            <person name="Chen L."/>
            <person name="Sun Z."/>
            <person name="Wang K."/>
            <person name="Pan B."/>
            <person name="Chen J."/>
            <person name="Bao Y."/>
            <person name="Liu F."/>
            <person name="Qi X."/>
            <person name="Gang D.R."/>
            <person name="Wen J."/>
            <person name="Li J."/>
        </authorList>
    </citation>
    <scope>NUCLEOTIDE SEQUENCE</scope>
    <source>
        <strain evidence="2">Dzin_1.0</strain>
    </source>
</reference>
<evidence type="ECO:0000313" key="2">
    <source>
        <dbReference type="EMBL" id="KAJ0978002.1"/>
    </source>
</evidence>
<accession>A0A9D5HJ50</accession>